<dbReference type="GO" id="GO:0017004">
    <property type="term" value="P:cytochrome complex assembly"/>
    <property type="evidence" value="ECO:0007669"/>
    <property type="project" value="UniProtKB-KW"/>
</dbReference>
<dbReference type="PROSITE" id="PS51318">
    <property type="entry name" value="TAT"/>
    <property type="match status" value="1"/>
</dbReference>
<evidence type="ECO:0000259" key="5">
    <source>
        <dbReference type="PROSITE" id="PS51352"/>
    </source>
</evidence>
<dbReference type="InterPro" id="IPR013766">
    <property type="entry name" value="Thioredoxin_domain"/>
</dbReference>
<dbReference type="CDD" id="cd02966">
    <property type="entry name" value="TlpA_like_family"/>
    <property type="match status" value="1"/>
</dbReference>
<dbReference type="InterPro" id="IPR017937">
    <property type="entry name" value="Thioredoxin_CS"/>
</dbReference>
<dbReference type="Proteomes" id="UP000294664">
    <property type="component" value="Unassembled WGS sequence"/>
</dbReference>
<dbReference type="Gene3D" id="3.40.30.10">
    <property type="entry name" value="Glutaredoxin"/>
    <property type="match status" value="1"/>
</dbReference>
<evidence type="ECO:0000256" key="4">
    <source>
        <dbReference type="SAM" id="Phobius"/>
    </source>
</evidence>
<dbReference type="EMBL" id="SMAI01000003">
    <property type="protein sequence ID" value="TCT06036.1"/>
    <property type="molecule type" value="Genomic_DNA"/>
</dbReference>
<keyword evidence="3" id="KW-0676">Redox-active center</keyword>
<comment type="caution">
    <text evidence="6">The sequence shown here is derived from an EMBL/GenBank/DDBJ whole genome shotgun (WGS) entry which is preliminary data.</text>
</comment>
<keyword evidence="4" id="KW-0812">Transmembrane</keyword>
<gene>
    <name evidence="6" type="ORF">EDC64_103139</name>
</gene>
<dbReference type="PROSITE" id="PS00194">
    <property type="entry name" value="THIOREDOXIN_1"/>
    <property type="match status" value="1"/>
</dbReference>
<dbReference type="AlphaFoldDB" id="A0A4R3M0D1"/>
<accession>A0A4R3M0D1</accession>
<keyword evidence="7" id="KW-1185">Reference proteome</keyword>
<dbReference type="InterPro" id="IPR006311">
    <property type="entry name" value="TAT_signal"/>
</dbReference>
<reference evidence="6 7" key="1">
    <citation type="submission" date="2019-03" db="EMBL/GenBank/DDBJ databases">
        <title>Genomic Encyclopedia of Type Strains, Phase IV (KMG-IV): sequencing the most valuable type-strain genomes for metagenomic binning, comparative biology and taxonomic classification.</title>
        <authorList>
            <person name="Goeker M."/>
        </authorList>
    </citation>
    <scope>NUCLEOTIDE SEQUENCE [LARGE SCALE GENOMIC DNA]</scope>
    <source>
        <strain evidence="6 7">DSM 9035</strain>
    </source>
</reference>
<feature type="domain" description="Thioredoxin" evidence="5">
    <location>
        <begin position="95"/>
        <end position="241"/>
    </location>
</feature>
<comment type="subcellular location">
    <subcellularLocation>
        <location evidence="1">Cell envelope</location>
    </subcellularLocation>
</comment>
<protein>
    <submittedName>
        <fullName evidence="6">Thiol-disulfide isomerase/thioredoxin</fullName>
    </submittedName>
</protein>
<sequence length="244" mass="24822">MTEPDAPIPHPPPDAARTGRGRMLAVLGVAALAGAVAGALALYVMQGAPGNAPAPSAVTAAQAAPVKDPACAPAVAAADRLRGLAKGEIAALSLATEPRRLPPLSFTDAAGNPMSLTDFKGKLLLVNLWATWCVPCREEMPALDALEQALGGDRFQVVAINLDTRDPAKPKAFLDEIGVKSLAFYADPGTKSFQALRAAGRGFGLPTSLLVDGEGCEIGFLAGPAEWAGADAKALIQAALAGPN</sequence>
<keyword evidence="4" id="KW-1133">Transmembrane helix</keyword>
<keyword evidence="4" id="KW-0472">Membrane</keyword>
<dbReference type="GO" id="GO:0015036">
    <property type="term" value="F:disulfide oxidoreductase activity"/>
    <property type="evidence" value="ECO:0007669"/>
    <property type="project" value="UniProtKB-ARBA"/>
</dbReference>
<keyword evidence="2" id="KW-0201">Cytochrome c-type biogenesis</keyword>
<evidence type="ECO:0000313" key="7">
    <source>
        <dbReference type="Proteomes" id="UP000294664"/>
    </source>
</evidence>
<dbReference type="GO" id="GO:0016853">
    <property type="term" value="F:isomerase activity"/>
    <property type="evidence" value="ECO:0007669"/>
    <property type="project" value="UniProtKB-KW"/>
</dbReference>
<evidence type="ECO:0000256" key="3">
    <source>
        <dbReference type="ARBA" id="ARBA00023284"/>
    </source>
</evidence>
<dbReference type="PROSITE" id="PS51352">
    <property type="entry name" value="THIOREDOXIN_2"/>
    <property type="match status" value="1"/>
</dbReference>
<dbReference type="PANTHER" id="PTHR42852">
    <property type="entry name" value="THIOL:DISULFIDE INTERCHANGE PROTEIN DSBE"/>
    <property type="match status" value="1"/>
</dbReference>
<feature type="transmembrane region" description="Helical" evidence="4">
    <location>
        <begin position="24"/>
        <end position="45"/>
    </location>
</feature>
<dbReference type="SUPFAM" id="SSF52833">
    <property type="entry name" value="Thioredoxin-like"/>
    <property type="match status" value="1"/>
</dbReference>
<dbReference type="InterPro" id="IPR036249">
    <property type="entry name" value="Thioredoxin-like_sf"/>
</dbReference>
<evidence type="ECO:0000256" key="1">
    <source>
        <dbReference type="ARBA" id="ARBA00004196"/>
    </source>
</evidence>
<dbReference type="InterPro" id="IPR050553">
    <property type="entry name" value="Thioredoxin_ResA/DsbE_sf"/>
</dbReference>
<dbReference type="NCBIfam" id="NF047696">
    <property type="entry name" value="ThlDiSintTplARhiz"/>
    <property type="match status" value="1"/>
</dbReference>
<dbReference type="PANTHER" id="PTHR42852:SF13">
    <property type="entry name" value="PROTEIN DIPZ"/>
    <property type="match status" value="1"/>
</dbReference>
<evidence type="ECO:0000256" key="2">
    <source>
        <dbReference type="ARBA" id="ARBA00022748"/>
    </source>
</evidence>
<dbReference type="Pfam" id="PF08534">
    <property type="entry name" value="Redoxin"/>
    <property type="match status" value="1"/>
</dbReference>
<dbReference type="InterPro" id="IPR013740">
    <property type="entry name" value="Redoxin"/>
</dbReference>
<dbReference type="GO" id="GO:0030313">
    <property type="term" value="C:cell envelope"/>
    <property type="evidence" value="ECO:0007669"/>
    <property type="project" value="UniProtKB-SubCell"/>
</dbReference>
<proteinExistence type="predicted"/>
<name>A0A4R3M0D1_9HYPH</name>
<organism evidence="6 7">
    <name type="scientific">Aquabacter spiritensis</name>
    <dbReference type="NCBI Taxonomy" id="933073"/>
    <lineage>
        <taxon>Bacteria</taxon>
        <taxon>Pseudomonadati</taxon>
        <taxon>Pseudomonadota</taxon>
        <taxon>Alphaproteobacteria</taxon>
        <taxon>Hyphomicrobiales</taxon>
        <taxon>Xanthobacteraceae</taxon>
        <taxon>Aquabacter</taxon>
    </lineage>
</organism>
<dbReference type="RefSeq" id="WP_245504575.1">
    <property type="nucleotide sequence ID" value="NZ_SMAI01000003.1"/>
</dbReference>
<keyword evidence="6" id="KW-0413">Isomerase</keyword>
<evidence type="ECO:0000313" key="6">
    <source>
        <dbReference type="EMBL" id="TCT06036.1"/>
    </source>
</evidence>